<protein>
    <recommendedName>
        <fullName evidence="2">receptor protein-tyrosine kinase</fullName>
        <ecNumber evidence="2">2.7.10.1</ecNumber>
    </recommendedName>
</protein>
<dbReference type="SMART" id="SM00220">
    <property type="entry name" value="S_TKc"/>
    <property type="match status" value="1"/>
</dbReference>
<evidence type="ECO:0000256" key="6">
    <source>
        <dbReference type="ARBA" id="ARBA00022729"/>
    </source>
</evidence>
<feature type="signal peptide" evidence="18">
    <location>
        <begin position="1"/>
        <end position="26"/>
    </location>
</feature>
<evidence type="ECO:0000256" key="15">
    <source>
        <dbReference type="ARBA" id="ARBA00051243"/>
    </source>
</evidence>
<dbReference type="InterPro" id="IPR057598">
    <property type="entry name" value="Fn3_PTPRU"/>
</dbReference>
<dbReference type="KEGG" id="aplc:110989552"/>
<dbReference type="PROSITE" id="PS00107">
    <property type="entry name" value="PROTEIN_KINASE_ATP"/>
    <property type="match status" value="1"/>
</dbReference>
<evidence type="ECO:0000256" key="7">
    <source>
        <dbReference type="ARBA" id="ARBA00022737"/>
    </source>
</evidence>
<evidence type="ECO:0000256" key="12">
    <source>
        <dbReference type="ARBA" id="ARBA00023157"/>
    </source>
</evidence>
<dbReference type="InterPro" id="IPR001245">
    <property type="entry name" value="Ser-Thr/Tyr_kinase_cat_dom"/>
</dbReference>
<accession>A0A8B8A1I7</accession>
<keyword evidence="9" id="KW-0106">Calcium</keyword>
<dbReference type="InterPro" id="IPR011009">
    <property type="entry name" value="Kinase-like_dom_sf"/>
</dbReference>
<dbReference type="InterPro" id="IPR008266">
    <property type="entry name" value="Tyr_kinase_AS"/>
</dbReference>
<keyword evidence="5" id="KW-0479">Metal-binding</keyword>
<dbReference type="GeneID" id="110989552"/>
<dbReference type="InterPro" id="IPR020635">
    <property type="entry name" value="Tyr_kinase_cat_dom"/>
</dbReference>
<feature type="binding site" evidence="16">
    <location>
        <position position="604"/>
    </location>
    <ligand>
        <name>ATP</name>
        <dbReference type="ChEBI" id="CHEBI:30616"/>
    </ligand>
</feature>
<dbReference type="Gene3D" id="3.30.200.20">
    <property type="entry name" value="Phosphorylase Kinase, domain 1"/>
    <property type="match status" value="1"/>
</dbReference>
<dbReference type="GO" id="GO:0005886">
    <property type="term" value="C:plasma membrane"/>
    <property type="evidence" value="ECO:0007669"/>
    <property type="project" value="TreeGrafter"/>
</dbReference>
<keyword evidence="7" id="KW-0677">Repeat</keyword>
<dbReference type="GO" id="GO:0004714">
    <property type="term" value="F:transmembrane receptor protein tyrosine kinase activity"/>
    <property type="evidence" value="ECO:0007669"/>
    <property type="project" value="UniProtKB-EC"/>
</dbReference>
<evidence type="ECO:0000256" key="13">
    <source>
        <dbReference type="ARBA" id="ARBA00023170"/>
    </source>
</evidence>
<evidence type="ECO:0000313" key="22">
    <source>
        <dbReference type="RefSeq" id="XP_022109721.1"/>
    </source>
</evidence>
<keyword evidence="8" id="KW-0418">Kinase</keyword>
<evidence type="ECO:0000256" key="1">
    <source>
        <dbReference type="ARBA" id="ARBA00004479"/>
    </source>
</evidence>
<dbReference type="Pfam" id="PF00041">
    <property type="entry name" value="fn3"/>
    <property type="match status" value="1"/>
</dbReference>
<keyword evidence="16" id="KW-0547">Nucleotide-binding</keyword>
<keyword evidence="12" id="KW-1015">Disulfide bond</keyword>
<dbReference type="InterPro" id="IPR013783">
    <property type="entry name" value="Ig-like_fold"/>
</dbReference>
<comment type="subcellular location">
    <subcellularLocation>
        <location evidence="1">Membrane</location>
        <topology evidence="1">Single-pass type I membrane protein</topology>
    </subcellularLocation>
</comment>
<gene>
    <name evidence="22" type="primary">LOC110989552</name>
</gene>
<dbReference type="SMART" id="SM00060">
    <property type="entry name" value="FN3"/>
    <property type="match status" value="2"/>
</dbReference>
<keyword evidence="6 18" id="KW-0732">Signal</keyword>
<evidence type="ECO:0000256" key="3">
    <source>
        <dbReference type="ARBA" id="ARBA00022679"/>
    </source>
</evidence>
<evidence type="ECO:0000256" key="18">
    <source>
        <dbReference type="SAM" id="SignalP"/>
    </source>
</evidence>
<dbReference type="GO" id="GO:0007169">
    <property type="term" value="P:cell surface receptor protein tyrosine kinase signaling pathway"/>
    <property type="evidence" value="ECO:0007669"/>
    <property type="project" value="TreeGrafter"/>
</dbReference>
<keyword evidence="16" id="KW-0067">ATP-binding</keyword>
<dbReference type="InterPro" id="IPR008979">
    <property type="entry name" value="Galactose-bd-like_sf"/>
</dbReference>
<keyword evidence="21" id="KW-1185">Reference proteome</keyword>
<evidence type="ECO:0000256" key="17">
    <source>
        <dbReference type="SAM" id="Phobius"/>
    </source>
</evidence>
<evidence type="ECO:0000256" key="14">
    <source>
        <dbReference type="ARBA" id="ARBA00023180"/>
    </source>
</evidence>
<feature type="domain" description="Fibronectin type-III" evidence="20">
    <location>
        <begin position="264"/>
        <end position="352"/>
    </location>
</feature>
<dbReference type="Pfam" id="PF07714">
    <property type="entry name" value="PK_Tyr_Ser-Thr"/>
    <property type="match status" value="1"/>
</dbReference>
<dbReference type="InterPro" id="IPR036116">
    <property type="entry name" value="FN3_sf"/>
</dbReference>
<dbReference type="SUPFAM" id="SSF49785">
    <property type="entry name" value="Galactose-binding domain-like"/>
    <property type="match status" value="1"/>
</dbReference>
<proteinExistence type="predicted"/>
<dbReference type="OrthoDB" id="6102375at2759"/>
<dbReference type="AlphaFoldDB" id="A0A8B8A1I7"/>
<feature type="domain" description="Fibronectin type-III" evidence="20">
    <location>
        <begin position="164"/>
        <end position="262"/>
    </location>
</feature>
<dbReference type="CDD" id="cd00063">
    <property type="entry name" value="FN3"/>
    <property type="match status" value="2"/>
</dbReference>
<comment type="catalytic activity">
    <reaction evidence="15">
        <text>L-tyrosyl-[protein] + ATP = O-phospho-L-tyrosyl-[protein] + ADP + H(+)</text>
        <dbReference type="Rhea" id="RHEA:10596"/>
        <dbReference type="Rhea" id="RHEA-COMP:10136"/>
        <dbReference type="Rhea" id="RHEA-COMP:20101"/>
        <dbReference type="ChEBI" id="CHEBI:15378"/>
        <dbReference type="ChEBI" id="CHEBI:30616"/>
        <dbReference type="ChEBI" id="CHEBI:46858"/>
        <dbReference type="ChEBI" id="CHEBI:61978"/>
        <dbReference type="ChEBI" id="CHEBI:456216"/>
        <dbReference type="EC" id="2.7.10.1"/>
    </reaction>
</comment>
<keyword evidence="11 17" id="KW-0472">Membrane</keyword>
<evidence type="ECO:0000256" key="2">
    <source>
        <dbReference type="ARBA" id="ARBA00011902"/>
    </source>
</evidence>
<dbReference type="Proteomes" id="UP000694845">
    <property type="component" value="Unplaced"/>
</dbReference>
<dbReference type="InterPro" id="IPR006585">
    <property type="entry name" value="FTP1"/>
</dbReference>
<dbReference type="Pfam" id="PF22633">
    <property type="entry name" value="F5_F8_type_C_2"/>
    <property type="match status" value="1"/>
</dbReference>
<feature type="transmembrane region" description="Helical" evidence="17">
    <location>
        <begin position="493"/>
        <end position="516"/>
    </location>
</feature>
<dbReference type="SMART" id="SM00607">
    <property type="entry name" value="FTP"/>
    <property type="match status" value="1"/>
</dbReference>
<feature type="domain" description="Protein kinase" evidence="19">
    <location>
        <begin position="573"/>
        <end position="768"/>
    </location>
</feature>
<dbReference type="PANTHER" id="PTHR24416">
    <property type="entry name" value="TYROSINE-PROTEIN KINASE RECEPTOR"/>
    <property type="match status" value="1"/>
</dbReference>
<organism evidence="21 22">
    <name type="scientific">Acanthaster planci</name>
    <name type="common">Crown-of-thorns starfish</name>
    <dbReference type="NCBI Taxonomy" id="133434"/>
    <lineage>
        <taxon>Eukaryota</taxon>
        <taxon>Metazoa</taxon>
        <taxon>Echinodermata</taxon>
        <taxon>Eleutherozoa</taxon>
        <taxon>Asterozoa</taxon>
        <taxon>Asteroidea</taxon>
        <taxon>Valvatacea</taxon>
        <taxon>Valvatida</taxon>
        <taxon>Acanthasteridae</taxon>
        <taxon>Acanthaster</taxon>
    </lineage>
</organism>
<dbReference type="PRINTS" id="PR00109">
    <property type="entry name" value="TYRKINASE"/>
</dbReference>
<evidence type="ECO:0000256" key="11">
    <source>
        <dbReference type="ARBA" id="ARBA00023136"/>
    </source>
</evidence>
<dbReference type="RefSeq" id="XP_022109721.1">
    <property type="nucleotide sequence ID" value="XM_022254029.1"/>
</dbReference>
<dbReference type="GO" id="GO:0046872">
    <property type="term" value="F:metal ion binding"/>
    <property type="evidence" value="ECO:0007669"/>
    <property type="project" value="UniProtKB-KW"/>
</dbReference>
<evidence type="ECO:0000256" key="9">
    <source>
        <dbReference type="ARBA" id="ARBA00022837"/>
    </source>
</evidence>
<evidence type="ECO:0000259" key="19">
    <source>
        <dbReference type="PROSITE" id="PS50011"/>
    </source>
</evidence>
<dbReference type="PROSITE" id="PS00109">
    <property type="entry name" value="PROTEIN_KINASE_TYR"/>
    <property type="match status" value="1"/>
</dbReference>
<evidence type="ECO:0000259" key="20">
    <source>
        <dbReference type="PROSITE" id="PS50853"/>
    </source>
</evidence>
<evidence type="ECO:0000256" key="4">
    <source>
        <dbReference type="ARBA" id="ARBA00022692"/>
    </source>
</evidence>
<evidence type="ECO:0000256" key="16">
    <source>
        <dbReference type="PROSITE-ProRule" id="PRU10141"/>
    </source>
</evidence>
<evidence type="ECO:0000256" key="8">
    <source>
        <dbReference type="ARBA" id="ARBA00022777"/>
    </source>
</evidence>
<dbReference type="GO" id="GO:0043235">
    <property type="term" value="C:receptor complex"/>
    <property type="evidence" value="ECO:0007669"/>
    <property type="project" value="TreeGrafter"/>
</dbReference>
<dbReference type="SUPFAM" id="SSF56112">
    <property type="entry name" value="Protein kinase-like (PK-like)"/>
    <property type="match status" value="1"/>
</dbReference>
<dbReference type="Gene3D" id="2.60.40.10">
    <property type="entry name" value="Immunoglobulins"/>
    <property type="match status" value="2"/>
</dbReference>
<dbReference type="PRINTS" id="PR00014">
    <property type="entry name" value="FNTYPEIII"/>
</dbReference>
<dbReference type="Pfam" id="PF23144">
    <property type="entry name" value="Fn3_PTPRU"/>
    <property type="match status" value="1"/>
</dbReference>
<keyword evidence="10 17" id="KW-1133">Transmembrane helix</keyword>
<dbReference type="PANTHER" id="PTHR24416:SF613">
    <property type="entry name" value="RECEPTOR PROTEIN-TYROSINE KINASE"/>
    <property type="match status" value="1"/>
</dbReference>
<name>A0A8B8A1I7_ACAPL</name>
<evidence type="ECO:0000256" key="5">
    <source>
        <dbReference type="ARBA" id="ARBA00022723"/>
    </source>
</evidence>
<keyword evidence="14" id="KW-0325">Glycoprotein</keyword>
<dbReference type="SUPFAM" id="SSF49265">
    <property type="entry name" value="Fibronectin type III"/>
    <property type="match status" value="1"/>
</dbReference>
<evidence type="ECO:0000313" key="21">
    <source>
        <dbReference type="Proteomes" id="UP000694845"/>
    </source>
</evidence>
<feature type="chain" id="PRO_5034544274" description="receptor protein-tyrosine kinase" evidence="18">
    <location>
        <begin position="27"/>
        <end position="768"/>
    </location>
</feature>
<evidence type="ECO:0000256" key="10">
    <source>
        <dbReference type="ARBA" id="ARBA00022989"/>
    </source>
</evidence>
<dbReference type="PROSITE" id="PS50011">
    <property type="entry name" value="PROTEIN_KINASE_DOM"/>
    <property type="match status" value="1"/>
</dbReference>
<dbReference type="InterPro" id="IPR000719">
    <property type="entry name" value="Prot_kinase_dom"/>
</dbReference>
<keyword evidence="3" id="KW-0808">Transferase</keyword>
<reference evidence="22" key="1">
    <citation type="submission" date="2025-08" db="UniProtKB">
        <authorList>
            <consortium name="RefSeq"/>
        </authorList>
    </citation>
    <scope>IDENTIFICATION</scope>
</reference>
<keyword evidence="13" id="KW-0675">Receptor</keyword>
<dbReference type="Gene3D" id="2.60.120.260">
    <property type="entry name" value="Galactose-binding domain-like"/>
    <property type="match status" value="1"/>
</dbReference>
<dbReference type="SMART" id="SM00219">
    <property type="entry name" value="TyrKc"/>
    <property type="match status" value="1"/>
</dbReference>
<dbReference type="PROSITE" id="PS50853">
    <property type="entry name" value="FN3"/>
    <property type="match status" value="2"/>
</dbReference>
<dbReference type="InterPro" id="IPR050122">
    <property type="entry name" value="RTK"/>
</dbReference>
<dbReference type="InterPro" id="IPR017441">
    <property type="entry name" value="Protein_kinase_ATP_BS"/>
</dbReference>
<dbReference type="OMA" id="CNKARIA"/>
<dbReference type="GO" id="GO:0005524">
    <property type="term" value="F:ATP binding"/>
    <property type="evidence" value="ECO:0007669"/>
    <property type="project" value="UniProtKB-UniRule"/>
</dbReference>
<dbReference type="EC" id="2.7.10.1" evidence="2"/>
<keyword evidence="4 17" id="KW-0812">Transmembrane</keyword>
<dbReference type="Gene3D" id="1.10.510.10">
    <property type="entry name" value="Transferase(Phosphotransferase) domain 1"/>
    <property type="match status" value="1"/>
</dbReference>
<sequence>MEPSLSYRPSTSVFLLVFIILPGGLALNIVGKPASQSTSYMNSYEAGRAVDGDRKTFSHTGCLRDHWWKVDLEAIYCLTKITIVNRRDYGGGRLAGAVVRAGLDPSDFSQNTRIGSVPSSQATKGAVIDFIVDPVVSAQYVSVQLSAGQDKCLHLAEVEVQGASISIPSVTTTATPSRVTVGWSQVSCAVSYNVDYALSNRDGCEPITPMMYNQHCICQENQTTISALIPNSEYSVQIQARVNAGYQLMTRARIKTDSVAPTGPPTMVRVASACPRSLTFTWSPPSCGDRGGTILGYDYQLNNRSGTADQGTAQVTVNELLPFTSYSFRVAARNNVGPGPYSQTVTTMTLEAGQSAFHQGETTNTTVTITFIARQSEEFIESHVIHVKRLGVLSVNKTEFLVPGSYEDPASGYITAKFLKNKLPEMFVVGDSKLYGGYWNAPLERGAVYNIRLGSVGKGSETEVCVAYSEPLTVTVKPPEAILQTPSCNKARIAAGVLGAIVLVLGLTIVITCVMWRKRSRENTLNSSLVTGTMELTTKPAGINVENRVSVIYEETDLSSWMPKMDIKWKNLVIEDVVLGKGNFGEVRAGGVRVKGEVTKAAIKTLKDGASDSAVKDFKEEMQTMANIKPHPNIVSLLGACYHEGILHVALEYLPNGNLRDYLRGNRPKQEQGKEKSTGTSPLTSLNLLTFGADVAKGMDHLSKTGIIHRDLAARNILLAEDLTAKVSDFGLSRGEDIYVQKSSTRIPVRWLAIESLTRRIHKSKSDV</sequence>
<dbReference type="InterPro" id="IPR003961">
    <property type="entry name" value="FN3_dom"/>
</dbReference>